<dbReference type="Proteomes" id="UP000006911">
    <property type="component" value="Unassembled WGS sequence"/>
</dbReference>
<dbReference type="GO" id="GO:0005525">
    <property type="term" value="F:GTP binding"/>
    <property type="evidence" value="ECO:0007669"/>
    <property type="project" value="InterPro"/>
</dbReference>
<dbReference type="InterPro" id="IPR027417">
    <property type="entry name" value="P-loop_NTPase"/>
</dbReference>
<organism evidence="4 5">
    <name type="scientific">Tuber melanosporum (strain Mel28)</name>
    <name type="common">Perigord black truffle</name>
    <dbReference type="NCBI Taxonomy" id="656061"/>
    <lineage>
        <taxon>Eukaryota</taxon>
        <taxon>Fungi</taxon>
        <taxon>Dikarya</taxon>
        <taxon>Ascomycota</taxon>
        <taxon>Pezizomycotina</taxon>
        <taxon>Pezizomycetes</taxon>
        <taxon>Pezizales</taxon>
        <taxon>Tuberaceae</taxon>
        <taxon>Tuber</taxon>
    </lineage>
</organism>
<dbReference type="InParanoid" id="D5GMV8"/>
<feature type="domain" description="G" evidence="3">
    <location>
        <begin position="112"/>
        <end position="169"/>
    </location>
</feature>
<dbReference type="CDD" id="cd00882">
    <property type="entry name" value="Ras_like_GTPase"/>
    <property type="match status" value="1"/>
</dbReference>
<evidence type="ECO:0000313" key="4">
    <source>
        <dbReference type="EMBL" id="CAZ85851.1"/>
    </source>
</evidence>
<dbReference type="KEGG" id="tml:GSTUM_00010959001"/>
<evidence type="ECO:0000256" key="2">
    <source>
        <dbReference type="SAM" id="MobiDB-lite"/>
    </source>
</evidence>
<reference evidence="4 5" key="1">
    <citation type="journal article" date="2010" name="Nature">
        <title>Perigord black truffle genome uncovers evolutionary origins and mechanisms of symbiosis.</title>
        <authorList>
            <person name="Martin F."/>
            <person name="Kohler A."/>
            <person name="Murat C."/>
            <person name="Balestrini R."/>
            <person name="Coutinho P.M."/>
            <person name="Jaillon O."/>
            <person name="Montanini B."/>
            <person name="Morin E."/>
            <person name="Noel B."/>
            <person name="Percudani R."/>
            <person name="Porcel B."/>
            <person name="Rubini A."/>
            <person name="Amicucci A."/>
            <person name="Amselem J."/>
            <person name="Anthouard V."/>
            <person name="Arcioni S."/>
            <person name="Artiguenave F."/>
            <person name="Aury J.M."/>
            <person name="Ballario P."/>
            <person name="Bolchi A."/>
            <person name="Brenna A."/>
            <person name="Brun A."/>
            <person name="Buee M."/>
            <person name="Cantarel B."/>
            <person name="Chevalier G."/>
            <person name="Couloux A."/>
            <person name="Da Silva C."/>
            <person name="Denoeud F."/>
            <person name="Duplessis S."/>
            <person name="Ghignone S."/>
            <person name="Hilselberger B."/>
            <person name="Iotti M."/>
            <person name="Marcais B."/>
            <person name="Mello A."/>
            <person name="Miranda M."/>
            <person name="Pacioni G."/>
            <person name="Quesneville H."/>
            <person name="Riccioni C."/>
            <person name="Ruotolo R."/>
            <person name="Splivallo R."/>
            <person name="Stocchi V."/>
            <person name="Tisserant E."/>
            <person name="Viscomi A.R."/>
            <person name="Zambonelli A."/>
            <person name="Zampieri E."/>
            <person name="Henrissat B."/>
            <person name="Lebrun M.H."/>
            <person name="Paolocci F."/>
            <person name="Bonfante P."/>
            <person name="Ottonello S."/>
            <person name="Wincker P."/>
        </authorList>
    </citation>
    <scope>NUCLEOTIDE SEQUENCE [LARGE SCALE GENOMIC DNA]</scope>
    <source>
        <strain evidence="4 5">Mel28</strain>
    </source>
</reference>
<evidence type="ECO:0000313" key="5">
    <source>
        <dbReference type="Proteomes" id="UP000006911"/>
    </source>
</evidence>
<protein>
    <submittedName>
        <fullName evidence="4">(Perigord truffle) hypothetical protein</fullName>
    </submittedName>
</protein>
<evidence type="ECO:0000256" key="1">
    <source>
        <dbReference type="SAM" id="Coils"/>
    </source>
</evidence>
<accession>D5GMV8</accession>
<name>D5GMV8_TUBMM</name>
<dbReference type="HOGENOM" id="CLU_550036_0_0_1"/>
<dbReference type="eggNOG" id="ENOG502S03K">
    <property type="taxonomic scope" value="Eukaryota"/>
</dbReference>
<dbReference type="OMA" id="ITHARMV"/>
<keyword evidence="5" id="KW-1185">Reference proteome</keyword>
<dbReference type="Gene3D" id="3.40.50.300">
    <property type="entry name" value="P-loop containing nucleotide triphosphate hydrolases"/>
    <property type="match status" value="1"/>
</dbReference>
<dbReference type="AlphaFoldDB" id="D5GMV8"/>
<dbReference type="InterPro" id="IPR006073">
    <property type="entry name" value="GTP-bd"/>
</dbReference>
<proteinExistence type="predicted"/>
<gene>
    <name evidence="4" type="ORF">GSTUM_00010959001</name>
</gene>
<keyword evidence="1" id="KW-0175">Coiled coil</keyword>
<dbReference type="RefSeq" id="XP_002841660.1">
    <property type="nucleotide sequence ID" value="XM_002841614.1"/>
</dbReference>
<dbReference type="SUPFAM" id="SSF52540">
    <property type="entry name" value="P-loop containing nucleoside triphosphate hydrolases"/>
    <property type="match status" value="1"/>
</dbReference>
<dbReference type="STRING" id="656061.D5GMV8"/>
<feature type="coiled-coil region" evidence="1">
    <location>
        <begin position="313"/>
        <end position="369"/>
    </location>
</feature>
<dbReference type="Pfam" id="PF01926">
    <property type="entry name" value="MMR_HSR1"/>
    <property type="match status" value="1"/>
</dbReference>
<feature type="region of interest" description="Disordered" evidence="2">
    <location>
        <begin position="1"/>
        <end position="23"/>
    </location>
</feature>
<dbReference type="EMBL" id="FN430360">
    <property type="protein sequence ID" value="CAZ85851.1"/>
    <property type="molecule type" value="Genomic_DNA"/>
</dbReference>
<sequence>MPPLGNPRTLSNQQPPEKLKTSFLPEIDGNPLGPDYQHGLLHQVLQQKDVPEVPTPVDTSYRPISPPGLVQEVHPTLQEVSPNKEIIIALMGVTGKIQSAFKLSMHLLRWVTGAGKSYFIREVSGNSEVVVGRNLYSCTQEVQSYSFDHEGAKITLVDTPGFDDTNKRDTDVLREIADWTSKTYKDKRLLSGIIYLHPITHARMVGSALKNLRMFQSLCGQKVLSNVFLTTTQWSNVDQTEGDFRETSLQNPDFWGGLIDKGAALQRFHGTRESGLELIRKLIPNEPKSLDIQVEIVNQGRTLLETEAGKYINKELIAQEKRHKEEIESLKRGFEGAMQEMRNEMRDVLAAEQKKLEKVVAEKELLAELHAAEVEKRKGKEAEIPDRAVIAVATKDLEIIASAVMSYNTRGRLISDINNDEQFKSDTFGVTIHYESNSSSSVQVDTKKFLGTSDAGMGATSYITLDDVRYQRKPGMHRTIGGQNFIIFSKVSVRGT</sequence>
<evidence type="ECO:0000259" key="3">
    <source>
        <dbReference type="Pfam" id="PF01926"/>
    </source>
</evidence>
<dbReference type="GeneID" id="9183419"/>